<sequence length="59" mass="6719">MQALTPTTWEVGKTSAQWWFGRGKSGFASGSRKRSSAIRARKNKRKSAREWKKEDLGYG</sequence>
<evidence type="ECO:0000256" key="1">
    <source>
        <dbReference type="SAM" id="MobiDB-lite"/>
    </source>
</evidence>
<dbReference type="Proteomes" id="UP000249723">
    <property type="component" value="Unassembled WGS sequence"/>
</dbReference>
<name>A0A2X0MBQ4_9BASI</name>
<gene>
    <name evidence="2" type="ORF">BZ3500_MVSOF-1268-A1-R1_CHR10-2G03005</name>
</gene>
<feature type="compositionally biased region" description="Basic and acidic residues" evidence="1">
    <location>
        <begin position="48"/>
        <end position="59"/>
    </location>
</feature>
<proteinExistence type="predicted"/>
<keyword evidence="3" id="KW-1185">Reference proteome</keyword>
<reference evidence="3" key="1">
    <citation type="submission" date="2016-10" db="EMBL/GenBank/DDBJ databases">
        <authorList>
            <person name="Jeantristanb JTB J.-T."/>
            <person name="Ricardo R."/>
        </authorList>
    </citation>
    <scope>NUCLEOTIDE SEQUENCE [LARGE SCALE GENOMIC DNA]</scope>
</reference>
<evidence type="ECO:0000313" key="3">
    <source>
        <dbReference type="Proteomes" id="UP000249723"/>
    </source>
</evidence>
<feature type="region of interest" description="Disordered" evidence="1">
    <location>
        <begin position="23"/>
        <end position="59"/>
    </location>
</feature>
<accession>A0A2X0MBQ4</accession>
<dbReference type="AlphaFoldDB" id="A0A2X0MBQ4"/>
<organism evidence="2 3">
    <name type="scientific">Microbotryum saponariae</name>
    <dbReference type="NCBI Taxonomy" id="289078"/>
    <lineage>
        <taxon>Eukaryota</taxon>
        <taxon>Fungi</taxon>
        <taxon>Dikarya</taxon>
        <taxon>Basidiomycota</taxon>
        <taxon>Pucciniomycotina</taxon>
        <taxon>Microbotryomycetes</taxon>
        <taxon>Microbotryales</taxon>
        <taxon>Microbotryaceae</taxon>
        <taxon>Microbotryum</taxon>
    </lineage>
</organism>
<evidence type="ECO:0000313" key="2">
    <source>
        <dbReference type="EMBL" id="SDA01914.1"/>
    </source>
</evidence>
<feature type="compositionally biased region" description="Basic residues" evidence="1">
    <location>
        <begin position="31"/>
        <end position="47"/>
    </location>
</feature>
<protein>
    <submittedName>
        <fullName evidence="2">BZ3500_MvSof-1268-A1-R1_Chr10-2g03005 protein</fullName>
    </submittedName>
</protein>
<dbReference type="EMBL" id="FMWP01000117">
    <property type="protein sequence ID" value="SDA01914.1"/>
    <property type="molecule type" value="Genomic_DNA"/>
</dbReference>